<dbReference type="RefSeq" id="WP_093518552.1">
    <property type="nucleotide sequence ID" value="NZ_FOSK01000004.1"/>
</dbReference>
<dbReference type="CDD" id="cd02440">
    <property type="entry name" value="AdoMet_MTases"/>
    <property type="match status" value="1"/>
</dbReference>
<accession>A0A1I3YI76</accession>
<reference evidence="2 3" key="1">
    <citation type="submission" date="2016-10" db="EMBL/GenBank/DDBJ databases">
        <authorList>
            <person name="Varghese N."/>
            <person name="Submissions S."/>
        </authorList>
    </citation>
    <scope>NUCLEOTIDE SEQUENCE [LARGE SCALE GENOMIC DNA]</scope>
    <source>
        <strain evidence="2 3">DSM 16392</strain>
    </source>
</reference>
<evidence type="ECO:0008006" key="4">
    <source>
        <dbReference type="Google" id="ProtNLM"/>
    </source>
</evidence>
<dbReference type="InterPro" id="IPR027555">
    <property type="entry name" value="Mo5U34_MeTrfas-like"/>
</dbReference>
<feature type="compositionally biased region" description="Basic and acidic residues" evidence="1">
    <location>
        <begin position="277"/>
        <end position="290"/>
    </location>
</feature>
<gene>
    <name evidence="2" type="ORF">SAMN04488518_1046</name>
</gene>
<name>A0A1I3YI76_9HYPH</name>
<dbReference type="Gene3D" id="3.40.50.150">
    <property type="entry name" value="Vaccinia Virus protein VP39"/>
    <property type="match status" value="1"/>
</dbReference>
<evidence type="ECO:0000256" key="1">
    <source>
        <dbReference type="SAM" id="MobiDB-lite"/>
    </source>
</evidence>
<dbReference type="InterPro" id="IPR029063">
    <property type="entry name" value="SAM-dependent_MTases_sf"/>
</dbReference>
<protein>
    <recommendedName>
        <fullName evidence="4">tRNA (Mo5U34)-methyltransferase</fullName>
    </recommendedName>
</protein>
<keyword evidence="3" id="KW-1185">Reference proteome</keyword>
<dbReference type="Proteomes" id="UP000199598">
    <property type="component" value="Unassembled WGS sequence"/>
</dbReference>
<proteinExistence type="predicted"/>
<feature type="region of interest" description="Disordered" evidence="1">
    <location>
        <begin position="277"/>
        <end position="296"/>
    </location>
</feature>
<dbReference type="SUPFAM" id="SSF53335">
    <property type="entry name" value="S-adenosyl-L-methionine-dependent methyltransferases"/>
    <property type="match status" value="1"/>
</dbReference>
<sequence>MTALTRTQIEEQLTRHQFYHIIDLPFGLQTPGRPHFKYMWDLVIESLDKIDFTGKRVLDIGCRDGLFSFYAEEKGASEVIGVDNLISTGAVEIVIPARKSKVKMVEMNVNDLRQDTFGKFDVIIFAGVLYHLRYPFWVMKKLQECLSPGGTMIVESGILTSMSQYPMMFCPAGEVKGPYDPTSCTFFNVIGMKCTLQSMGFIDVELDSLIRHSGDGHERLKTDDASLDKSFDRKIGRAVFSATKAETAVNEQWVDNYWDGIQNVEVLRERARRERARRSETKAHQGKEAVVKNLTM</sequence>
<evidence type="ECO:0000313" key="3">
    <source>
        <dbReference type="Proteomes" id="UP000199598"/>
    </source>
</evidence>
<evidence type="ECO:0000313" key="2">
    <source>
        <dbReference type="EMBL" id="SFK30906.1"/>
    </source>
</evidence>
<comment type="caution">
    <text evidence="2">The sequence shown here is derived from an EMBL/GenBank/DDBJ whole genome shotgun (WGS) entry which is preliminary data.</text>
</comment>
<dbReference type="PANTHER" id="PTHR43861">
    <property type="entry name" value="TRANS-ACONITATE 2-METHYLTRANSFERASE-RELATED"/>
    <property type="match status" value="1"/>
</dbReference>
<dbReference type="Pfam" id="PF08003">
    <property type="entry name" value="Methyltransf_9"/>
    <property type="match status" value="1"/>
</dbReference>
<dbReference type="EMBL" id="FOSK01000004">
    <property type="protein sequence ID" value="SFK30906.1"/>
    <property type="molecule type" value="Genomic_DNA"/>
</dbReference>
<organism evidence="2 3">
    <name type="scientific">Pseudovibrio ascidiaceicola</name>
    <dbReference type="NCBI Taxonomy" id="285279"/>
    <lineage>
        <taxon>Bacteria</taxon>
        <taxon>Pseudomonadati</taxon>
        <taxon>Pseudomonadota</taxon>
        <taxon>Alphaproteobacteria</taxon>
        <taxon>Hyphomicrobiales</taxon>
        <taxon>Stappiaceae</taxon>
        <taxon>Pseudovibrio</taxon>
    </lineage>
</organism>